<proteinExistence type="predicted"/>
<sequence length="277" mass="28556">MPGGNWTVTGPQSIDVDAVTSLKLGLVRGSFTITEHDDPSVRLQFSEVHGDPVAVSLNGGRLEVRHQLHGAQGWFKNLMETVNHNSDNAAAVTVAIPRGVEVEAGTVSGEGLASGISAHVRLNTVSGAVTAEDTSGELQVNTVSGQVSVRNHRGVLTAKSISGEVTASGHFTHVRTNTVSGHLNFNLLGYTQDFGSNSVSGDLTITLPADVGVDIVAKSAGGAVILDGSQCLPTNGKVETIAGPDMQLMLVRTNSLSGKTTIIHAPGPVGAEGDAER</sequence>
<dbReference type="RefSeq" id="WP_307357550.1">
    <property type="nucleotide sequence ID" value="NZ_JAUSTB010000002.1"/>
</dbReference>
<reference evidence="2 3" key="1">
    <citation type="submission" date="2023-07" db="EMBL/GenBank/DDBJ databases">
        <title>Sorghum-associated microbial communities from plants grown in Nebraska, USA.</title>
        <authorList>
            <person name="Schachtman D."/>
        </authorList>
    </citation>
    <scope>NUCLEOTIDE SEQUENCE [LARGE SCALE GENOMIC DNA]</scope>
    <source>
        <strain evidence="2 3">DS1001</strain>
    </source>
</reference>
<keyword evidence="3" id="KW-1185">Reference proteome</keyword>
<dbReference type="AlphaFoldDB" id="A0AAJ1SWB5"/>
<dbReference type="Pfam" id="PF13349">
    <property type="entry name" value="DUF4097"/>
    <property type="match status" value="1"/>
</dbReference>
<evidence type="ECO:0000313" key="2">
    <source>
        <dbReference type="EMBL" id="MDQ0145007.1"/>
    </source>
</evidence>
<comment type="caution">
    <text evidence="2">The sequence shown here is derived from an EMBL/GenBank/DDBJ whole genome shotgun (WGS) entry which is preliminary data.</text>
</comment>
<feature type="domain" description="DUF4097" evidence="1">
    <location>
        <begin position="35"/>
        <end position="222"/>
    </location>
</feature>
<dbReference type="EMBL" id="JAUSTB010000002">
    <property type="protein sequence ID" value="MDQ0145007.1"/>
    <property type="molecule type" value="Genomic_DNA"/>
</dbReference>
<protein>
    <recommendedName>
        <fullName evidence="1">DUF4097 domain-containing protein</fullName>
    </recommendedName>
</protein>
<organism evidence="2 3">
    <name type="scientific">Pseudarthrobacter niigatensis</name>
    <dbReference type="NCBI Taxonomy" id="369935"/>
    <lineage>
        <taxon>Bacteria</taxon>
        <taxon>Bacillati</taxon>
        <taxon>Actinomycetota</taxon>
        <taxon>Actinomycetes</taxon>
        <taxon>Micrococcales</taxon>
        <taxon>Micrococcaceae</taxon>
        <taxon>Pseudarthrobacter</taxon>
    </lineage>
</organism>
<evidence type="ECO:0000259" key="1">
    <source>
        <dbReference type="Pfam" id="PF13349"/>
    </source>
</evidence>
<accession>A0AAJ1SWB5</accession>
<gene>
    <name evidence="2" type="ORF">J2T23_000890</name>
</gene>
<dbReference type="Proteomes" id="UP001239267">
    <property type="component" value="Unassembled WGS sequence"/>
</dbReference>
<dbReference type="InterPro" id="IPR025164">
    <property type="entry name" value="Toastrack_DUF4097"/>
</dbReference>
<name>A0AAJ1SWB5_9MICC</name>
<evidence type="ECO:0000313" key="3">
    <source>
        <dbReference type="Proteomes" id="UP001239267"/>
    </source>
</evidence>